<proteinExistence type="predicted"/>
<sequence>MRFVIWSCGNMNQRVKFIPEREMSTKMNAYNKENGTDYCFIWNADYCYLRDMNSSVRLDEQETIDFILVLLGDINSLPAVMENMTLYHDMFRKVYILYWEELEDEWA</sequence>
<name>A0A8S5SWE9_9CAUD</name>
<evidence type="ECO:0000313" key="1">
    <source>
        <dbReference type="EMBL" id="DAF55329.1"/>
    </source>
</evidence>
<organism evidence="1">
    <name type="scientific">Siphoviridae sp. ctZHD14</name>
    <dbReference type="NCBI Taxonomy" id="2827891"/>
    <lineage>
        <taxon>Viruses</taxon>
        <taxon>Duplodnaviria</taxon>
        <taxon>Heunggongvirae</taxon>
        <taxon>Uroviricota</taxon>
        <taxon>Caudoviricetes</taxon>
    </lineage>
</organism>
<accession>A0A8S5SWE9</accession>
<reference evidence="1" key="1">
    <citation type="journal article" date="2021" name="Proc. Natl. Acad. Sci. U.S.A.">
        <title>A Catalog of Tens of Thousands of Viruses from Human Metagenomes Reveals Hidden Associations with Chronic Diseases.</title>
        <authorList>
            <person name="Tisza M.J."/>
            <person name="Buck C.B."/>
        </authorList>
    </citation>
    <scope>NUCLEOTIDE SEQUENCE</scope>
    <source>
        <strain evidence="1">CtZHD14</strain>
    </source>
</reference>
<protein>
    <submittedName>
        <fullName evidence="1">Uncharacterized protein</fullName>
    </submittedName>
</protein>
<dbReference type="EMBL" id="BK032687">
    <property type="protein sequence ID" value="DAF55329.1"/>
    <property type="molecule type" value="Genomic_DNA"/>
</dbReference>